<dbReference type="InterPro" id="IPR010319">
    <property type="entry name" value="Transglutaminase-like_Cys_pept"/>
</dbReference>
<dbReference type="RefSeq" id="WP_382218927.1">
    <property type="nucleotide sequence ID" value="NZ_JBHTCA010000001.1"/>
</dbReference>
<sequence length="230" mass="25703">MQPTRLWSAVHRLQRPPKAALAVVCAIGALIGGLTLAQPQLDKTQQIAMERYGQRAVDQVVAWRKMMDDSRALGEQEKLSTVNTFFNRRVLFENDIVVWRQNDYWATPLEFFGQGAGDCEDFAIAKYMSLLMVGVPAEKIRMIYVRANIGGRSEAHMVLGYFETPTAEPLILDNLIGSIRPASSRTDLSPVFSFNGQGLWVAGQAASSGDPTARLSRWRDLLERMKQEGL</sequence>
<reference evidence="2" key="1">
    <citation type="journal article" date="2019" name="Int. J. Syst. Evol. Microbiol.">
        <title>The Global Catalogue of Microorganisms (GCM) 10K type strain sequencing project: providing services to taxonomists for standard genome sequencing and annotation.</title>
        <authorList>
            <consortium name="The Broad Institute Genomics Platform"/>
            <consortium name="The Broad Institute Genome Sequencing Center for Infectious Disease"/>
            <person name="Wu L."/>
            <person name="Ma J."/>
        </authorList>
    </citation>
    <scope>NUCLEOTIDE SEQUENCE [LARGE SCALE GENOMIC DNA]</scope>
    <source>
        <strain evidence="2">CGMCC 1.12371</strain>
    </source>
</reference>
<organism evidence="1 2">
    <name type="scientific">Hydrogenophaga atypica</name>
    <dbReference type="NCBI Taxonomy" id="249409"/>
    <lineage>
        <taxon>Bacteria</taxon>
        <taxon>Pseudomonadati</taxon>
        <taxon>Pseudomonadota</taxon>
        <taxon>Betaproteobacteria</taxon>
        <taxon>Burkholderiales</taxon>
        <taxon>Comamonadaceae</taxon>
        <taxon>Hydrogenophaga</taxon>
    </lineage>
</organism>
<accession>A0ABW2QD12</accession>
<dbReference type="SUPFAM" id="SSF54001">
    <property type="entry name" value="Cysteine proteinases"/>
    <property type="match status" value="1"/>
</dbReference>
<evidence type="ECO:0000313" key="1">
    <source>
        <dbReference type="EMBL" id="MFC7407349.1"/>
    </source>
</evidence>
<dbReference type="InterPro" id="IPR038765">
    <property type="entry name" value="Papain-like_cys_pep_sf"/>
</dbReference>
<name>A0ABW2QD12_9BURK</name>
<gene>
    <name evidence="1" type="ORF">ACFQPB_00575</name>
</gene>
<dbReference type="Gene3D" id="3.10.620.30">
    <property type="match status" value="1"/>
</dbReference>
<evidence type="ECO:0000313" key="2">
    <source>
        <dbReference type="Proteomes" id="UP001596501"/>
    </source>
</evidence>
<dbReference type="Pfam" id="PF06035">
    <property type="entry name" value="Peptidase_C93"/>
    <property type="match status" value="1"/>
</dbReference>
<dbReference type="Proteomes" id="UP001596501">
    <property type="component" value="Unassembled WGS sequence"/>
</dbReference>
<proteinExistence type="predicted"/>
<keyword evidence="2" id="KW-1185">Reference proteome</keyword>
<protein>
    <submittedName>
        <fullName evidence="1">Transglutaminase-like cysteine peptidase</fullName>
    </submittedName>
</protein>
<comment type="caution">
    <text evidence="1">The sequence shown here is derived from an EMBL/GenBank/DDBJ whole genome shotgun (WGS) entry which is preliminary data.</text>
</comment>
<dbReference type="PANTHER" id="PTHR39327">
    <property type="match status" value="1"/>
</dbReference>
<dbReference type="PANTHER" id="PTHR39327:SF1">
    <property type="entry name" value="BLR5470 PROTEIN"/>
    <property type="match status" value="1"/>
</dbReference>
<dbReference type="EMBL" id="JBHTCA010000001">
    <property type="protein sequence ID" value="MFC7407349.1"/>
    <property type="molecule type" value="Genomic_DNA"/>
</dbReference>